<dbReference type="EMBL" id="CP014228">
    <property type="protein sequence ID" value="AMD87227.1"/>
    <property type="molecule type" value="Genomic_DNA"/>
</dbReference>
<keyword evidence="3" id="KW-1185">Reference proteome</keyword>
<dbReference type="InterPro" id="IPR001466">
    <property type="entry name" value="Beta-lactam-related"/>
</dbReference>
<dbReference type="Gene3D" id="3.40.710.10">
    <property type="entry name" value="DD-peptidase/beta-lactamase superfamily"/>
    <property type="match status" value="1"/>
</dbReference>
<organism evidence="2 3">
    <name type="scientific">Actinomyces radicidentis</name>
    <dbReference type="NCBI Taxonomy" id="111015"/>
    <lineage>
        <taxon>Bacteria</taxon>
        <taxon>Bacillati</taxon>
        <taxon>Actinomycetota</taxon>
        <taxon>Actinomycetes</taxon>
        <taxon>Actinomycetales</taxon>
        <taxon>Actinomycetaceae</taxon>
        <taxon>Actinomyces</taxon>
    </lineage>
</organism>
<dbReference type="OrthoDB" id="3336932at2"/>
<sequence length="282" mass="29606">MSAPLTGEAARAALPALDGLDFPCALVVTENGQVVAEAGEVEETFPFASVTKPIAVWSALIAVDRGLMSLDDPAGEQLPGATVRDLMSHSSGISFDGADGADTVLGPPRKRRVYSNRGIEILGQRLEEATGTDLEEWIETTVLEPLGMASVLVPGSPAHSGSGNARDLSLFARELAAPTLVSAGLAEQARHVVHPGLDGVLPGYGRQTPNDFGLGVSIRGHKHPHWTGERNSPETFGHFGQSGSFLWVDPVAGREAVFLGAKPFSKAHKAAWPALNDQVLAL</sequence>
<dbReference type="SUPFAM" id="SSF56601">
    <property type="entry name" value="beta-lactamase/transpeptidase-like"/>
    <property type="match status" value="1"/>
</dbReference>
<name>A0A0X8JES3_ACTRD</name>
<dbReference type="AlphaFoldDB" id="A0A0X8JES3"/>
<dbReference type="KEGG" id="ard:AXF14_06055"/>
<feature type="domain" description="Beta-lactamase-related" evidence="1">
    <location>
        <begin position="25"/>
        <end position="275"/>
    </location>
</feature>
<evidence type="ECO:0000313" key="3">
    <source>
        <dbReference type="Proteomes" id="UP000065220"/>
    </source>
</evidence>
<dbReference type="InterPro" id="IPR050789">
    <property type="entry name" value="Diverse_Enzym_Activities"/>
</dbReference>
<accession>A0A0X8JES3</accession>
<evidence type="ECO:0000259" key="1">
    <source>
        <dbReference type="Pfam" id="PF00144"/>
    </source>
</evidence>
<proteinExistence type="predicted"/>
<dbReference type="RefSeq" id="WP_067941679.1">
    <property type="nucleotide sequence ID" value="NZ_CP014228.1"/>
</dbReference>
<evidence type="ECO:0000313" key="2">
    <source>
        <dbReference type="EMBL" id="AMD87227.1"/>
    </source>
</evidence>
<dbReference type="PANTHER" id="PTHR43283">
    <property type="entry name" value="BETA-LACTAMASE-RELATED"/>
    <property type="match status" value="1"/>
</dbReference>
<reference evidence="3" key="1">
    <citation type="submission" date="2016-02" db="EMBL/GenBank/DDBJ databases">
        <authorList>
            <person name="Holder M.E."/>
            <person name="Ajami N.J."/>
            <person name="Petrosino J.F."/>
        </authorList>
    </citation>
    <scope>NUCLEOTIDE SEQUENCE [LARGE SCALE GENOMIC DNA]</scope>
    <source>
        <strain evidence="3">CCUG 36733</strain>
    </source>
</reference>
<dbReference type="Proteomes" id="UP000065220">
    <property type="component" value="Chromosome"/>
</dbReference>
<dbReference type="InterPro" id="IPR012338">
    <property type="entry name" value="Beta-lactam/transpept-like"/>
</dbReference>
<dbReference type="STRING" id="111015.AXF14_06055"/>
<dbReference type="PANTHER" id="PTHR43283:SF15">
    <property type="entry name" value="CONSERVED PROTEIN"/>
    <property type="match status" value="1"/>
</dbReference>
<dbReference type="Pfam" id="PF00144">
    <property type="entry name" value="Beta-lactamase"/>
    <property type="match status" value="1"/>
</dbReference>
<gene>
    <name evidence="2" type="ORF">AXF14_06055</name>
</gene>
<protein>
    <submittedName>
        <fullName evidence="2">Penicillin-binding protein</fullName>
    </submittedName>
</protein>